<dbReference type="PANTHER" id="PTHR45763:SF21">
    <property type="entry name" value="ALPHA_BETA-HYDROLASES SUPERFAMILY PROTEIN"/>
    <property type="match status" value="1"/>
</dbReference>
<dbReference type="STRING" id="4081.K4CD59"/>
<dbReference type="AlphaFoldDB" id="K4CD59"/>
<dbReference type="Proteomes" id="UP000004994">
    <property type="component" value="Chromosome 7"/>
</dbReference>
<dbReference type="InterPro" id="IPR029058">
    <property type="entry name" value="AB_hydrolase_fold"/>
</dbReference>
<dbReference type="SUPFAM" id="SSF53474">
    <property type="entry name" value="alpha/beta-Hydrolases"/>
    <property type="match status" value="1"/>
</dbReference>
<proteinExistence type="predicted"/>
<dbReference type="PhylomeDB" id="K4CD59"/>
<sequence>MIGCDYAKNGGPLGILPRVKSSDRRYSAYIEGGIAKEKAKHKIIIAHGFDSCKDLMLPISQMQELQIYVLQYDRDGYGESETHPKRSVKSEVFDVEELADKLQLRHRFYVVGFPWEHTLCGVV</sequence>
<dbReference type="HOGENOM" id="CLU_079489_1_1_1"/>
<dbReference type="eggNOG" id="ENOG502QS8H">
    <property type="taxonomic scope" value="Eukaryota"/>
</dbReference>
<evidence type="ECO:0000313" key="2">
    <source>
        <dbReference type="Proteomes" id="UP000004994"/>
    </source>
</evidence>
<dbReference type="Gene3D" id="3.40.50.1820">
    <property type="entry name" value="alpha/beta hydrolase"/>
    <property type="match status" value="1"/>
</dbReference>
<reference evidence="1" key="1">
    <citation type="journal article" date="2012" name="Nature">
        <title>The tomato genome sequence provides insights into fleshy fruit evolution.</title>
        <authorList>
            <consortium name="Tomato Genome Consortium"/>
        </authorList>
    </citation>
    <scope>NUCLEOTIDE SEQUENCE [LARGE SCALE GENOMIC DNA]</scope>
    <source>
        <strain evidence="1">cv. Heinz 1706</strain>
    </source>
</reference>
<dbReference type="OMA" id="YGESETH"/>
<reference evidence="1" key="2">
    <citation type="submission" date="2015-06" db="UniProtKB">
        <authorList>
            <consortium name="EnsemblPlants"/>
        </authorList>
    </citation>
    <scope>IDENTIFICATION</scope>
    <source>
        <strain evidence="1">cv. Heinz 1706</strain>
    </source>
</reference>
<dbReference type="EnsemblPlants" id="Solyc07g024090.1.1">
    <property type="protein sequence ID" value="Solyc07g024090.1.1"/>
    <property type="gene ID" value="Solyc07g024090.1"/>
</dbReference>
<dbReference type="PANTHER" id="PTHR45763">
    <property type="entry name" value="HYDROLASE, ALPHA/BETA FOLD FAMILY PROTEIN, EXPRESSED-RELATED"/>
    <property type="match status" value="1"/>
</dbReference>
<dbReference type="InParanoid" id="K4CD59"/>
<evidence type="ECO:0008006" key="3">
    <source>
        <dbReference type="Google" id="ProtNLM"/>
    </source>
</evidence>
<protein>
    <recommendedName>
        <fullName evidence="3">Serine aminopeptidase S33 domain-containing protein</fullName>
    </recommendedName>
</protein>
<evidence type="ECO:0000313" key="1">
    <source>
        <dbReference type="EnsemblPlants" id="Solyc07g024090.1.1"/>
    </source>
</evidence>
<name>K4CD59_SOLLC</name>
<keyword evidence="2" id="KW-1185">Reference proteome</keyword>
<accession>K4CD59</accession>
<dbReference type="Gramene" id="Solyc07g024090.1.1">
    <property type="protein sequence ID" value="Solyc07g024090.1.1"/>
    <property type="gene ID" value="Solyc07g024090.1"/>
</dbReference>
<organism evidence="1">
    <name type="scientific">Solanum lycopersicum</name>
    <name type="common">Tomato</name>
    <name type="synonym">Lycopersicon esculentum</name>
    <dbReference type="NCBI Taxonomy" id="4081"/>
    <lineage>
        <taxon>Eukaryota</taxon>
        <taxon>Viridiplantae</taxon>
        <taxon>Streptophyta</taxon>
        <taxon>Embryophyta</taxon>
        <taxon>Tracheophyta</taxon>
        <taxon>Spermatophyta</taxon>
        <taxon>Magnoliopsida</taxon>
        <taxon>eudicotyledons</taxon>
        <taxon>Gunneridae</taxon>
        <taxon>Pentapetalae</taxon>
        <taxon>asterids</taxon>
        <taxon>lamiids</taxon>
        <taxon>Solanales</taxon>
        <taxon>Solanaceae</taxon>
        <taxon>Solanoideae</taxon>
        <taxon>Solaneae</taxon>
        <taxon>Solanum</taxon>
        <taxon>Solanum subgen. Lycopersicon</taxon>
    </lineage>
</organism>
<dbReference type="PaxDb" id="4081-Solyc07g024090.1.1"/>